<evidence type="ECO:0000256" key="1">
    <source>
        <dbReference type="ARBA" id="ARBA00004141"/>
    </source>
</evidence>
<organism evidence="7 8">
    <name type="scientific">Propionibacterium freudenreichii</name>
    <dbReference type="NCBI Taxonomy" id="1744"/>
    <lineage>
        <taxon>Bacteria</taxon>
        <taxon>Bacillati</taxon>
        <taxon>Actinomycetota</taxon>
        <taxon>Actinomycetes</taxon>
        <taxon>Propionibacteriales</taxon>
        <taxon>Propionibacteriaceae</taxon>
        <taxon>Propionibacterium</taxon>
    </lineage>
</organism>
<evidence type="ECO:0000256" key="2">
    <source>
        <dbReference type="ARBA" id="ARBA00005268"/>
    </source>
</evidence>
<dbReference type="Pfam" id="PF03649">
    <property type="entry name" value="UPF0014"/>
    <property type="match status" value="1"/>
</dbReference>
<feature type="transmembrane region" description="Helical" evidence="6">
    <location>
        <begin position="87"/>
        <end position="108"/>
    </location>
</feature>
<reference evidence="7 8" key="1">
    <citation type="submission" date="2016-09" db="EMBL/GenBank/DDBJ databases">
        <authorList>
            <person name="Laine KS P."/>
        </authorList>
    </citation>
    <scope>NUCLEOTIDE SEQUENCE [LARGE SCALE GENOMIC DNA]</scope>
    <source>
        <strain evidence="7">PFRJS-23</strain>
    </source>
</reference>
<feature type="transmembrane region" description="Helical" evidence="6">
    <location>
        <begin position="188"/>
        <end position="209"/>
    </location>
</feature>
<dbReference type="OMA" id="PWYEPQY"/>
<dbReference type="AlphaFoldDB" id="A0A0A8Q3J8"/>
<sequence length="252" mass="26291">MSVNPSWQLLAALILMVAMSVVASRIGHFKMGRGMAWAAVRAAIQLFVVSAIIVAAIAHLWSSALFVGAMFAIAVWTTTGRVGTRNAWAWSALAMASGVIPLLIIVFATGTAPLNGYSLVPIGSIFVGNMMTGHTLNGRRVFPALRDNIATYEAVLSIGLPRSNAIGMVLEPITGEAIVPALDSTRTVGLVTLPGAFIGVLLGGGSALQAGAAQLLVLVGIVAGQAVTVMVMNAFIRRALLLPRDLRARLRP</sequence>
<dbReference type="Proteomes" id="UP000250080">
    <property type="component" value="Chromosome I"/>
</dbReference>
<proteinExistence type="inferred from homology"/>
<feature type="transmembrane region" description="Helical" evidence="6">
    <location>
        <begin position="38"/>
        <end position="58"/>
    </location>
</feature>
<evidence type="ECO:0000256" key="6">
    <source>
        <dbReference type="SAM" id="Phobius"/>
    </source>
</evidence>
<evidence type="ECO:0000313" key="7">
    <source>
        <dbReference type="EMBL" id="SCQ79107.1"/>
    </source>
</evidence>
<keyword evidence="5 6" id="KW-0472">Membrane</keyword>
<gene>
    <name evidence="7" type="ORF">PFR_JS23_1298</name>
</gene>
<protein>
    <submittedName>
        <fullName evidence="7">TIGR00245 family protein</fullName>
    </submittedName>
</protein>
<dbReference type="GeneID" id="61222385"/>
<dbReference type="GO" id="GO:0005886">
    <property type="term" value="C:plasma membrane"/>
    <property type="evidence" value="ECO:0007669"/>
    <property type="project" value="TreeGrafter"/>
</dbReference>
<feature type="transmembrane region" description="Helical" evidence="6">
    <location>
        <begin position="215"/>
        <end position="236"/>
    </location>
</feature>
<dbReference type="InterPro" id="IPR005226">
    <property type="entry name" value="UPF0014_fam"/>
</dbReference>
<evidence type="ECO:0000256" key="3">
    <source>
        <dbReference type="ARBA" id="ARBA00022692"/>
    </source>
</evidence>
<feature type="transmembrane region" description="Helical" evidence="6">
    <location>
        <begin position="114"/>
        <end position="132"/>
    </location>
</feature>
<keyword evidence="4 6" id="KW-1133">Transmembrane helix</keyword>
<dbReference type="PANTHER" id="PTHR30028:SF0">
    <property type="entry name" value="PROTEIN ALUMINUM SENSITIVE 3"/>
    <property type="match status" value="1"/>
</dbReference>
<keyword evidence="3 6" id="KW-0812">Transmembrane</keyword>
<dbReference type="EMBL" id="LT618793">
    <property type="protein sequence ID" value="SCQ79107.1"/>
    <property type="molecule type" value="Genomic_DNA"/>
</dbReference>
<feature type="transmembrane region" description="Helical" evidence="6">
    <location>
        <begin position="6"/>
        <end position="26"/>
    </location>
</feature>
<comment type="similarity">
    <text evidence="2">Belongs to the UPF0014 family.</text>
</comment>
<evidence type="ECO:0000256" key="5">
    <source>
        <dbReference type="ARBA" id="ARBA00023136"/>
    </source>
</evidence>
<dbReference type="RefSeq" id="WP_013160837.1">
    <property type="nucleotide sequence ID" value="NZ_CCYN01000005.1"/>
</dbReference>
<dbReference type="PANTHER" id="PTHR30028">
    <property type="entry name" value="UPF0014 INNER MEMBRANE PROTEIN YBBM-RELATED"/>
    <property type="match status" value="1"/>
</dbReference>
<evidence type="ECO:0000313" key="8">
    <source>
        <dbReference type="Proteomes" id="UP000250080"/>
    </source>
</evidence>
<comment type="subcellular location">
    <subcellularLocation>
        <location evidence="1">Membrane</location>
        <topology evidence="1">Multi-pass membrane protein</topology>
    </subcellularLocation>
</comment>
<accession>A0A0A8Q3J8</accession>
<evidence type="ECO:0000256" key="4">
    <source>
        <dbReference type="ARBA" id="ARBA00022989"/>
    </source>
</evidence>
<name>A0A0A8Q3J8_9ACTN</name>